<dbReference type="EMBL" id="JBHTAC010000019">
    <property type="protein sequence ID" value="MFC7244799.1"/>
    <property type="molecule type" value="Genomic_DNA"/>
</dbReference>
<organism evidence="2 3">
    <name type="scientific">Catellatospora aurea</name>
    <dbReference type="NCBI Taxonomy" id="1337874"/>
    <lineage>
        <taxon>Bacteria</taxon>
        <taxon>Bacillati</taxon>
        <taxon>Actinomycetota</taxon>
        <taxon>Actinomycetes</taxon>
        <taxon>Micromonosporales</taxon>
        <taxon>Micromonosporaceae</taxon>
        <taxon>Catellatospora</taxon>
    </lineage>
</organism>
<evidence type="ECO:0000256" key="1">
    <source>
        <dbReference type="SAM" id="Coils"/>
    </source>
</evidence>
<dbReference type="PROSITE" id="PS51257">
    <property type="entry name" value="PROKAR_LIPOPROTEIN"/>
    <property type="match status" value="1"/>
</dbReference>
<keyword evidence="1" id="KW-0175">Coiled coil</keyword>
<dbReference type="Proteomes" id="UP001596392">
    <property type="component" value="Unassembled WGS sequence"/>
</dbReference>
<dbReference type="RefSeq" id="WP_376807779.1">
    <property type="nucleotide sequence ID" value="NZ_JBHTAC010000019.1"/>
</dbReference>
<gene>
    <name evidence="2" type="ORF">ACFQO7_20170</name>
</gene>
<keyword evidence="3" id="KW-1185">Reference proteome</keyword>
<evidence type="ECO:0000313" key="2">
    <source>
        <dbReference type="EMBL" id="MFC7244799.1"/>
    </source>
</evidence>
<name>A0ABW2GXV8_9ACTN</name>
<evidence type="ECO:0000313" key="3">
    <source>
        <dbReference type="Proteomes" id="UP001596392"/>
    </source>
</evidence>
<protein>
    <submittedName>
        <fullName evidence="2">Uncharacterized protein</fullName>
    </submittedName>
</protein>
<proteinExistence type="predicted"/>
<reference evidence="3" key="1">
    <citation type="journal article" date="2019" name="Int. J. Syst. Evol. Microbiol.">
        <title>The Global Catalogue of Microorganisms (GCM) 10K type strain sequencing project: providing services to taxonomists for standard genome sequencing and annotation.</title>
        <authorList>
            <consortium name="The Broad Institute Genomics Platform"/>
            <consortium name="The Broad Institute Genome Sequencing Center for Infectious Disease"/>
            <person name="Wu L."/>
            <person name="Ma J."/>
        </authorList>
    </citation>
    <scope>NUCLEOTIDE SEQUENCE [LARGE SCALE GENOMIC DNA]</scope>
    <source>
        <strain evidence="3">CGMCC 1.9106</strain>
    </source>
</reference>
<comment type="caution">
    <text evidence="2">The sequence shown here is derived from an EMBL/GenBank/DDBJ whole genome shotgun (WGS) entry which is preliminary data.</text>
</comment>
<feature type="coiled-coil region" evidence="1">
    <location>
        <begin position="236"/>
        <end position="263"/>
    </location>
</feature>
<accession>A0ABW2GXV8</accession>
<sequence>MRKFVCAFIGVMLVGGCTSSDSATEEVRLTQVDGMPTADVDDTVWLEWAESTLAGECMVARGFPFWAQWRLRVQKNTEPDQLYGIADVTWVTAHGYGIGERRSAPDMTPEDPNTRYLHSLPKERWREYDTAYHGTEQDRITVTLANGMTASMASKGCLAEARTKLFGSLSDWLRLDTSWRNIDAEIAPTVLKDARYLKALAGWRACMAGRGQHVAEPMALREQVSREYSLKPRTEARELEMALAKLEAECAQTTALIRTAEEVHAEVRAGLDSARKSDLDTYREMMRGALDAARKLAGPA</sequence>